<evidence type="ECO:0000313" key="4">
    <source>
        <dbReference type="EMBL" id="CAF4883676.1"/>
    </source>
</evidence>
<dbReference type="PANTHER" id="PTHR36688:SF2">
    <property type="entry name" value="ENDONUCLEASE_EXONUCLEASE_PHOSPHATASE DOMAIN-CONTAINING PROTEIN"/>
    <property type="match status" value="1"/>
</dbReference>
<dbReference type="Pfam" id="PF14529">
    <property type="entry name" value="Exo_endo_phos_2"/>
    <property type="match status" value="1"/>
</dbReference>
<evidence type="ECO:0000256" key="1">
    <source>
        <dbReference type="SAM" id="MobiDB-lite"/>
    </source>
</evidence>
<reference evidence="4" key="1">
    <citation type="submission" date="2021-02" db="EMBL/GenBank/DDBJ databases">
        <authorList>
            <person name="Nowell W R."/>
        </authorList>
    </citation>
    <scope>NUCLEOTIDE SEQUENCE</scope>
</reference>
<sequence length="1073" mass="123452">MQLYGYTNEELKKHLADQKVVDVYQIVSRINNMTIGSSTYILTFSLPQLPEKVFCGYESINVRTYISKPRRCTKSTDICVRCSQPHKNVNCLIDPSCANCGGPHPASDTKCIKYLFEKDILALRDSEKISFPEARRKVQNRYVRPGLTFADALSGTKPIRHPLNTHQLTNKNKPEETNPKQTEHRHHPNSNLYSILAIENLQQSNSELNYNQQSTPNKKSSSSQSPERKSLRCSPKLINPIIMKLPSLDTNSPHTSHITNLHDLIPHDPDTSMEYSHDFFCLCLQETRTNIETFTKIKNFQHYFSNQGPTFHGGAAIFIKNNILHNYIKLNTNLHAVAININIQLDRKYTICSIYLPPTVPFPEHEMIQLLSQLPKPFIILGNLNARHMAWGSTTISPRGNVLVNLLESQDISFLNNGDPTYHHFATNSFSMIDLSFCSPQIILKFNWETHNSLCGKYSKYIDKKLCQTSDSNGTQSINKISENIITAANKFILKSSQHEKKQTKCWWNKQCSIAINNKRHAYNTWRRSGSPIDHLIFKRMRAISRRIICDAKNSSWRKYISTISSQTSSQKVWQKIRTLSNNKPPLKAISLQIPSSLGTIVYDQKEVSNLIGQSFSHTSSTKHYSRPRAFQRQLCRNQAIIQINNSINEEYNRKFTLTELQNSLKLCNDTSPGPDGIHYSMIKHLSTESLNYLLNAYNQLWINHEIPESWTDATVIHILKPGKSPMLIDHYRPIALTNCLCKLFERLVNVRLAYYLETNNKITPYQFEFRQHHSTIDALNYLTTNIPNAFAKNEHVVAIFFDLEKAFDTTWRQGLINNLLNMGLTGNIVYFLKNFLLNHSFKVKIDDLVIFCSSSRLQLAIHMLQNAVYKLELWCATTGFKFSSTKTKIIHFCRKRKCNISPLIYLNRNPIPVTSTIKYLGLILDSRLNWKSHINLTKANCYKTMNIMQCVSHLRWGADRTTLLRLYISLIRSKLDYGSQIYGSASEALLNQLDPIQNMGIRLSIGAFRTSPINSLHAESSLMTLEFRRIELCFRYFLRLLTSPAPFSVYILENNTPLLYEKNPKTIQTIWN</sequence>
<feature type="domain" description="Endonuclease/exonuclease/phosphatase" evidence="3">
    <location>
        <begin position="350"/>
        <end position="452"/>
    </location>
</feature>
<dbReference type="Proteomes" id="UP000663838">
    <property type="component" value="Unassembled WGS sequence"/>
</dbReference>
<dbReference type="PANTHER" id="PTHR36688">
    <property type="entry name" value="ENDO/EXONUCLEASE/PHOSPHATASE DOMAIN-CONTAINING PROTEIN"/>
    <property type="match status" value="1"/>
</dbReference>
<gene>
    <name evidence="4" type="ORF">TOA249_LOCUS29452</name>
</gene>
<protein>
    <recommendedName>
        <fullName evidence="6">Reverse transcriptase domain-containing protein</fullName>
    </recommendedName>
</protein>
<feature type="region of interest" description="Disordered" evidence="1">
    <location>
        <begin position="153"/>
        <end position="187"/>
    </location>
</feature>
<evidence type="ECO:0000259" key="3">
    <source>
        <dbReference type="Pfam" id="PF14529"/>
    </source>
</evidence>
<evidence type="ECO:0000313" key="5">
    <source>
        <dbReference type="Proteomes" id="UP000663838"/>
    </source>
</evidence>
<feature type="compositionally biased region" description="Low complexity" evidence="1">
    <location>
        <begin position="211"/>
        <end position="225"/>
    </location>
</feature>
<dbReference type="AlphaFoldDB" id="A0A821U2X7"/>
<feature type="compositionally biased region" description="Basic and acidic residues" evidence="1">
    <location>
        <begin position="172"/>
        <end position="182"/>
    </location>
</feature>
<evidence type="ECO:0000259" key="2">
    <source>
        <dbReference type="Pfam" id="PF00078"/>
    </source>
</evidence>
<dbReference type="SUPFAM" id="SSF56219">
    <property type="entry name" value="DNase I-like"/>
    <property type="match status" value="1"/>
</dbReference>
<organism evidence="4 5">
    <name type="scientific">Rotaria socialis</name>
    <dbReference type="NCBI Taxonomy" id="392032"/>
    <lineage>
        <taxon>Eukaryota</taxon>
        <taxon>Metazoa</taxon>
        <taxon>Spiralia</taxon>
        <taxon>Gnathifera</taxon>
        <taxon>Rotifera</taxon>
        <taxon>Eurotatoria</taxon>
        <taxon>Bdelloidea</taxon>
        <taxon>Philodinida</taxon>
        <taxon>Philodinidae</taxon>
        <taxon>Rotaria</taxon>
    </lineage>
</organism>
<dbReference type="EMBL" id="CAJOBS010004561">
    <property type="protein sequence ID" value="CAF4883676.1"/>
    <property type="molecule type" value="Genomic_DNA"/>
</dbReference>
<evidence type="ECO:0008006" key="6">
    <source>
        <dbReference type="Google" id="ProtNLM"/>
    </source>
</evidence>
<feature type="domain" description="Reverse transcriptase" evidence="2">
    <location>
        <begin position="721"/>
        <end position="837"/>
    </location>
</feature>
<comment type="caution">
    <text evidence="4">The sequence shown here is derived from an EMBL/GenBank/DDBJ whole genome shotgun (WGS) entry which is preliminary data.</text>
</comment>
<dbReference type="Gene3D" id="3.60.10.10">
    <property type="entry name" value="Endonuclease/exonuclease/phosphatase"/>
    <property type="match status" value="1"/>
</dbReference>
<proteinExistence type="predicted"/>
<dbReference type="GO" id="GO:0003824">
    <property type="term" value="F:catalytic activity"/>
    <property type="evidence" value="ECO:0007669"/>
    <property type="project" value="InterPro"/>
</dbReference>
<dbReference type="InterPro" id="IPR000477">
    <property type="entry name" value="RT_dom"/>
</dbReference>
<feature type="region of interest" description="Disordered" evidence="1">
    <location>
        <begin position="209"/>
        <end position="231"/>
    </location>
</feature>
<name>A0A821U2X7_9BILA</name>
<dbReference type="InterPro" id="IPR052560">
    <property type="entry name" value="RdDP_mobile_element"/>
</dbReference>
<dbReference type="InterPro" id="IPR005135">
    <property type="entry name" value="Endo/exonuclease/phosphatase"/>
</dbReference>
<dbReference type="InterPro" id="IPR036691">
    <property type="entry name" value="Endo/exonu/phosph_ase_sf"/>
</dbReference>
<accession>A0A821U2X7</accession>
<dbReference type="Pfam" id="PF00078">
    <property type="entry name" value="RVT_1"/>
    <property type="match status" value="1"/>
</dbReference>
<dbReference type="CDD" id="cd01650">
    <property type="entry name" value="RT_nLTR_like"/>
    <property type="match status" value="1"/>
</dbReference>